<protein>
    <recommendedName>
        <fullName evidence="1">Fungal-type protein kinase domain-containing protein</fullName>
    </recommendedName>
</protein>
<accession>A0AAN6NIA1</accession>
<organism evidence="2 3">
    <name type="scientific">Diplogelasinospora grovesii</name>
    <dbReference type="NCBI Taxonomy" id="303347"/>
    <lineage>
        <taxon>Eukaryota</taxon>
        <taxon>Fungi</taxon>
        <taxon>Dikarya</taxon>
        <taxon>Ascomycota</taxon>
        <taxon>Pezizomycotina</taxon>
        <taxon>Sordariomycetes</taxon>
        <taxon>Sordariomycetidae</taxon>
        <taxon>Sordariales</taxon>
        <taxon>Diplogelasinosporaceae</taxon>
        <taxon>Diplogelasinospora</taxon>
    </lineage>
</organism>
<evidence type="ECO:0000313" key="3">
    <source>
        <dbReference type="Proteomes" id="UP001303473"/>
    </source>
</evidence>
<dbReference type="EMBL" id="MU853753">
    <property type="protein sequence ID" value="KAK3946035.1"/>
    <property type="molecule type" value="Genomic_DNA"/>
</dbReference>
<comment type="caution">
    <text evidence="2">The sequence shown here is derived from an EMBL/GenBank/DDBJ whole genome shotgun (WGS) entry which is preliminary data.</text>
</comment>
<dbReference type="Pfam" id="PF17667">
    <property type="entry name" value="Pkinase_fungal"/>
    <property type="match status" value="1"/>
</dbReference>
<name>A0AAN6NIA1_9PEZI</name>
<evidence type="ECO:0000313" key="2">
    <source>
        <dbReference type="EMBL" id="KAK3946035.1"/>
    </source>
</evidence>
<evidence type="ECO:0000259" key="1">
    <source>
        <dbReference type="Pfam" id="PF17667"/>
    </source>
</evidence>
<sequence>MSGVPRKARLLCKSASGRFRSTAKAHRHVILRDYGKPIYKASSQVALLGALEGFIEAPNT</sequence>
<keyword evidence="3" id="KW-1185">Reference proteome</keyword>
<gene>
    <name evidence="2" type="ORF">QBC46DRAFT_370661</name>
</gene>
<dbReference type="Proteomes" id="UP001303473">
    <property type="component" value="Unassembled WGS sequence"/>
</dbReference>
<reference evidence="3" key="1">
    <citation type="journal article" date="2023" name="Mol. Phylogenet. Evol.">
        <title>Genome-scale phylogeny and comparative genomics of the fungal order Sordariales.</title>
        <authorList>
            <person name="Hensen N."/>
            <person name="Bonometti L."/>
            <person name="Westerberg I."/>
            <person name="Brannstrom I.O."/>
            <person name="Guillou S."/>
            <person name="Cros-Aarteil S."/>
            <person name="Calhoun S."/>
            <person name="Haridas S."/>
            <person name="Kuo A."/>
            <person name="Mondo S."/>
            <person name="Pangilinan J."/>
            <person name="Riley R."/>
            <person name="LaButti K."/>
            <person name="Andreopoulos B."/>
            <person name="Lipzen A."/>
            <person name="Chen C."/>
            <person name="Yan M."/>
            <person name="Daum C."/>
            <person name="Ng V."/>
            <person name="Clum A."/>
            <person name="Steindorff A."/>
            <person name="Ohm R.A."/>
            <person name="Martin F."/>
            <person name="Silar P."/>
            <person name="Natvig D.O."/>
            <person name="Lalanne C."/>
            <person name="Gautier V."/>
            <person name="Ament-Velasquez S.L."/>
            <person name="Kruys A."/>
            <person name="Hutchinson M.I."/>
            <person name="Powell A.J."/>
            <person name="Barry K."/>
            <person name="Miller A.N."/>
            <person name="Grigoriev I.V."/>
            <person name="Debuchy R."/>
            <person name="Gladieux P."/>
            <person name="Hiltunen Thoren M."/>
            <person name="Johannesson H."/>
        </authorList>
    </citation>
    <scope>NUCLEOTIDE SEQUENCE [LARGE SCALE GENOMIC DNA]</scope>
    <source>
        <strain evidence="3">CBS 340.73</strain>
    </source>
</reference>
<proteinExistence type="predicted"/>
<dbReference type="InterPro" id="IPR040976">
    <property type="entry name" value="Pkinase_fungal"/>
</dbReference>
<dbReference type="AlphaFoldDB" id="A0AAN6NIA1"/>
<feature type="domain" description="Fungal-type protein kinase" evidence="1">
    <location>
        <begin position="17"/>
        <end position="57"/>
    </location>
</feature>